<gene>
    <name evidence="3" type="ORF">C1I93_15505</name>
</gene>
<sequence>MGLARDGGPHRSHSTRGEAEVRQERERRPWTPSLLAALVVVAVLAGWWCVAGKLREQREARDRGETSAAAELDRRAGSYAEAVVAAGAATSDDRLRTLAAEQQVDVWEIHRKPELSVVVESSEGYGPWPKSILRLCHRLDFRALGEAAAGFEVVRLPDCPAPPTP</sequence>
<feature type="transmembrane region" description="Helical" evidence="2">
    <location>
        <begin position="30"/>
        <end position="51"/>
    </location>
</feature>
<evidence type="ECO:0000313" key="4">
    <source>
        <dbReference type="Proteomes" id="UP000248627"/>
    </source>
</evidence>
<proteinExistence type="predicted"/>
<comment type="caution">
    <text evidence="3">The sequence shown here is derived from an EMBL/GenBank/DDBJ whole genome shotgun (WGS) entry which is preliminary data.</text>
</comment>
<keyword evidence="4" id="KW-1185">Reference proteome</keyword>
<evidence type="ECO:0000313" key="3">
    <source>
        <dbReference type="EMBL" id="PZF95296.1"/>
    </source>
</evidence>
<dbReference type="EMBL" id="POTX01000093">
    <property type="protein sequence ID" value="PZF95296.1"/>
    <property type="molecule type" value="Genomic_DNA"/>
</dbReference>
<reference evidence="3 4" key="1">
    <citation type="submission" date="2018-01" db="EMBL/GenBank/DDBJ databases">
        <title>Draft genome sequence of Jishengella endophytica.</title>
        <authorList>
            <person name="Sahin N."/>
            <person name="Ay H."/>
            <person name="Saygin H."/>
        </authorList>
    </citation>
    <scope>NUCLEOTIDE SEQUENCE [LARGE SCALE GENOMIC DNA]</scope>
    <source>
        <strain evidence="3 4">DSM 45430</strain>
    </source>
</reference>
<keyword evidence="2" id="KW-0812">Transmembrane</keyword>
<evidence type="ECO:0000256" key="1">
    <source>
        <dbReference type="SAM" id="MobiDB-lite"/>
    </source>
</evidence>
<organism evidence="3 4">
    <name type="scientific">Micromonospora endophytica</name>
    <dbReference type="NCBI Taxonomy" id="515350"/>
    <lineage>
        <taxon>Bacteria</taxon>
        <taxon>Bacillati</taxon>
        <taxon>Actinomycetota</taxon>
        <taxon>Actinomycetes</taxon>
        <taxon>Micromonosporales</taxon>
        <taxon>Micromonosporaceae</taxon>
        <taxon>Micromonospora</taxon>
    </lineage>
</organism>
<feature type="compositionally biased region" description="Basic and acidic residues" evidence="1">
    <location>
        <begin position="15"/>
        <end position="26"/>
    </location>
</feature>
<keyword evidence="2" id="KW-1133">Transmembrane helix</keyword>
<protein>
    <submittedName>
        <fullName evidence="3">Uncharacterized protein</fullName>
    </submittedName>
</protein>
<feature type="region of interest" description="Disordered" evidence="1">
    <location>
        <begin position="1"/>
        <end position="26"/>
    </location>
</feature>
<name>A0A2W2DDV0_9ACTN</name>
<evidence type="ECO:0000256" key="2">
    <source>
        <dbReference type="SAM" id="Phobius"/>
    </source>
</evidence>
<keyword evidence="2" id="KW-0472">Membrane</keyword>
<dbReference type="Proteomes" id="UP000248627">
    <property type="component" value="Unassembled WGS sequence"/>
</dbReference>
<accession>A0A2W2DDV0</accession>
<dbReference type="AlphaFoldDB" id="A0A2W2DDV0"/>